<dbReference type="AlphaFoldDB" id="A0A8S4H4Q7"/>
<dbReference type="Proteomes" id="UP000779233">
    <property type="component" value="Unassembled WGS sequence"/>
</dbReference>
<accession>A0A8S4H4Q7</accession>
<reference evidence="2" key="1">
    <citation type="submission" date="2021-09" db="EMBL/GenBank/DDBJ databases">
        <authorList>
            <consortium name="Pathogen Informatics"/>
        </authorList>
    </citation>
    <scope>NUCLEOTIDE SEQUENCE</scope>
    <source>
        <strain evidence="2">PvW1</strain>
    </source>
</reference>
<dbReference type="InterPro" id="IPR008780">
    <property type="entry name" value="Plasmodium_Vir"/>
</dbReference>
<sequence>MNCACQNYIYECINIYNELDQKYCSIPEEKNGVNKSVCDVLDNFKRSYMNDLYNKEGIEDKTPSISSSVNSKDIVGCQEHTKKVTLLSNKDENTGSSISSSIPTAVVTIFGVSSFLSLIYKFTPLGNFFRSRNIKRTNVFNNLDENIEKQLFYPRPKDEMINISNATYNVAYGPE</sequence>
<feature type="transmembrane region" description="Helical" evidence="1">
    <location>
        <begin position="102"/>
        <end position="122"/>
    </location>
</feature>
<comment type="caution">
    <text evidence="2">The sequence shown here is derived from an EMBL/GenBank/DDBJ whole genome shotgun (WGS) entry which is preliminary data.</text>
</comment>
<protein>
    <submittedName>
        <fullName evidence="2">(malaria parasite P. vivax) hypothetical protein</fullName>
    </submittedName>
</protein>
<evidence type="ECO:0000256" key="1">
    <source>
        <dbReference type="SAM" id="Phobius"/>
    </source>
</evidence>
<keyword evidence="1" id="KW-0472">Membrane</keyword>
<keyword evidence="1" id="KW-1133">Transmembrane helix</keyword>
<name>A0A8S4H4Q7_PLAVI</name>
<keyword evidence="1" id="KW-0812">Transmembrane</keyword>
<evidence type="ECO:0000313" key="2">
    <source>
        <dbReference type="EMBL" id="CAG9474619.1"/>
    </source>
</evidence>
<gene>
    <name evidence="2" type="ORF">PVW1_100019900</name>
</gene>
<evidence type="ECO:0000313" key="3">
    <source>
        <dbReference type="Proteomes" id="UP000779233"/>
    </source>
</evidence>
<dbReference type="Pfam" id="PF05795">
    <property type="entry name" value="Plasmodium_Vir"/>
    <property type="match status" value="1"/>
</dbReference>
<organism evidence="2 3">
    <name type="scientific">Plasmodium vivax</name>
    <name type="common">malaria parasite P. vivax</name>
    <dbReference type="NCBI Taxonomy" id="5855"/>
    <lineage>
        <taxon>Eukaryota</taxon>
        <taxon>Sar</taxon>
        <taxon>Alveolata</taxon>
        <taxon>Apicomplexa</taxon>
        <taxon>Aconoidasida</taxon>
        <taxon>Haemosporida</taxon>
        <taxon>Plasmodiidae</taxon>
        <taxon>Plasmodium</taxon>
        <taxon>Plasmodium (Plasmodium)</taxon>
    </lineage>
</organism>
<dbReference type="EMBL" id="CAJZCX010000005">
    <property type="protein sequence ID" value="CAG9474619.1"/>
    <property type="molecule type" value="Genomic_DNA"/>
</dbReference>
<proteinExistence type="predicted"/>